<name>A0AAD7W478_9TELE</name>
<evidence type="ECO:0000313" key="3">
    <source>
        <dbReference type="Proteomes" id="UP001221898"/>
    </source>
</evidence>
<reference evidence="2" key="1">
    <citation type="journal article" date="2023" name="Science">
        <title>Genome structures resolve the early diversification of teleost fishes.</title>
        <authorList>
            <person name="Parey E."/>
            <person name="Louis A."/>
            <person name="Montfort J."/>
            <person name="Bouchez O."/>
            <person name="Roques C."/>
            <person name="Iampietro C."/>
            <person name="Lluch J."/>
            <person name="Castinel A."/>
            <person name="Donnadieu C."/>
            <person name="Desvignes T."/>
            <person name="Floi Bucao C."/>
            <person name="Jouanno E."/>
            <person name="Wen M."/>
            <person name="Mejri S."/>
            <person name="Dirks R."/>
            <person name="Jansen H."/>
            <person name="Henkel C."/>
            <person name="Chen W.J."/>
            <person name="Zahm M."/>
            <person name="Cabau C."/>
            <person name="Klopp C."/>
            <person name="Thompson A.W."/>
            <person name="Robinson-Rechavi M."/>
            <person name="Braasch I."/>
            <person name="Lecointre G."/>
            <person name="Bobe J."/>
            <person name="Postlethwait J.H."/>
            <person name="Berthelot C."/>
            <person name="Roest Crollius H."/>
            <person name="Guiguen Y."/>
        </authorList>
    </citation>
    <scope>NUCLEOTIDE SEQUENCE</scope>
    <source>
        <strain evidence="2">NC1722</strain>
    </source>
</reference>
<keyword evidence="3" id="KW-1185">Reference proteome</keyword>
<comment type="caution">
    <text evidence="2">The sequence shown here is derived from an EMBL/GenBank/DDBJ whole genome shotgun (WGS) entry which is preliminary data.</text>
</comment>
<gene>
    <name evidence="2" type="ORF">AAFF_G00236630</name>
</gene>
<dbReference type="EMBL" id="JAINUG010000312">
    <property type="protein sequence ID" value="KAJ8378743.1"/>
    <property type="molecule type" value="Genomic_DNA"/>
</dbReference>
<protein>
    <submittedName>
        <fullName evidence="2">Uncharacterized protein</fullName>
    </submittedName>
</protein>
<dbReference type="Proteomes" id="UP001221898">
    <property type="component" value="Unassembled WGS sequence"/>
</dbReference>
<organism evidence="2 3">
    <name type="scientific">Aldrovandia affinis</name>
    <dbReference type="NCBI Taxonomy" id="143900"/>
    <lineage>
        <taxon>Eukaryota</taxon>
        <taxon>Metazoa</taxon>
        <taxon>Chordata</taxon>
        <taxon>Craniata</taxon>
        <taxon>Vertebrata</taxon>
        <taxon>Euteleostomi</taxon>
        <taxon>Actinopterygii</taxon>
        <taxon>Neopterygii</taxon>
        <taxon>Teleostei</taxon>
        <taxon>Notacanthiformes</taxon>
        <taxon>Halosauridae</taxon>
        <taxon>Aldrovandia</taxon>
    </lineage>
</organism>
<evidence type="ECO:0000313" key="2">
    <source>
        <dbReference type="EMBL" id="KAJ8378743.1"/>
    </source>
</evidence>
<sequence length="122" mass="13715">MMTWRETQMLCMWSTGQHLGKGSQEEAWKVTRRSSLTMSEEESTEAGVPRMGSHHRQEMGRSALIASEHGDGRPQSHQVEPYLVQEFTFSSPTSSEDRNDLLGDVRSDDLYVTYVAGGFSIS</sequence>
<dbReference type="AlphaFoldDB" id="A0AAD7W478"/>
<accession>A0AAD7W478</accession>
<proteinExistence type="predicted"/>
<evidence type="ECO:0000256" key="1">
    <source>
        <dbReference type="SAM" id="MobiDB-lite"/>
    </source>
</evidence>
<feature type="region of interest" description="Disordered" evidence="1">
    <location>
        <begin position="32"/>
        <end position="76"/>
    </location>
</feature>